<accession>A0ABU1IN24</accession>
<name>A0ABU1IN24_9BACL</name>
<dbReference type="RefSeq" id="WP_309865755.1">
    <property type="nucleotide sequence ID" value="NZ_JAVDQG010000004.1"/>
</dbReference>
<keyword evidence="1" id="KW-0378">Hydrolase</keyword>
<dbReference type="GO" id="GO:0004519">
    <property type="term" value="F:endonuclease activity"/>
    <property type="evidence" value="ECO:0007669"/>
    <property type="project" value="UniProtKB-KW"/>
</dbReference>
<dbReference type="Proteomes" id="UP001185012">
    <property type="component" value="Unassembled WGS sequence"/>
</dbReference>
<gene>
    <name evidence="1" type="ORF">JOE21_002191</name>
</gene>
<sequence>MKIQFFEGFQEDLDRVAIEAVEPDEVLSCIDKAIQEIIKHPEHAAILKEPPLIGFRKKKFHSNLHPQEGFKPDLRLIYSYDSKQELIYIFGCGYRKLRSKEDVYEFMNQRIMGETKE</sequence>
<evidence type="ECO:0000313" key="1">
    <source>
        <dbReference type="EMBL" id="MDR6226185.1"/>
    </source>
</evidence>
<comment type="caution">
    <text evidence="1">The sequence shown here is derived from an EMBL/GenBank/DDBJ whole genome shotgun (WGS) entry which is preliminary data.</text>
</comment>
<organism evidence="1 2">
    <name type="scientific">Desmospora profundinema</name>
    <dbReference type="NCBI Taxonomy" id="1571184"/>
    <lineage>
        <taxon>Bacteria</taxon>
        <taxon>Bacillati</taxon>
        <taxon>Bacillota</taxon>
        <taxon>Bacilli</taxon>
        <taxon>Bacillales</taxon>
        <taxon>Thermoactinomycetaceae</taxon>
        <taxon>Desmospora</taxon>
    </lineage>
</organism>
<dbReference type="EMBL" id="JAVDQG010000004">
    <property type="protein sequence ID" value="MDR6226185.1"/>
    <property type="molecule type" value="Genomic_DNA"/>
</dbReference>
<reference evidence="1 2" key="1">
    <citation type="submission" date="2023-07" db="EMBL/GenBank/DDBJ databases">
        <title>Genomic Encyclopedia of Type Strains, Phase IV (KMG-IV): sequencing the most valuable type-strain genomes for metagenomic binning, comparative biology and taxonomic classification.</title>
        <authorList>
            <person name="Goeker M."/>
        </authorList>
    </citation>
    <scope>NUCLEOTIDE SEQUENCE [LARGE SCALE GENOMIC DNA]</scope>
    <source>
        <strain evidence="1 2">DSM 45903</strain>
    </source>
</reference>
<keyword evidence="1" id="KW-0255">Endonuclease</keyword>
<protein>
    <submittedName>
        <fullName evidence="1">mRNA-degrading endonuclease YafQ of YafQ-DinJ toxin-antitoxin module</fullName>
    </submittedName>
</protein>
<keyword evidence="1" id="KW-0540">Nuclease</keyword>
<keyword evidence="2" id="KW-1185">Reference proteome</keyword>
<evidence type="ECO:0000313" key="2">
    <source>
        <dbReference type="Proteomes" id="UP001185012"/>
    </source>
</evidence>
<proteinExistence type="predicted"/>